<dbReference type="InterPro" id="IPR035908">
    <property type="entry name" value="F0_ATP_A_sf"/>
</dbReference>
<feature type="transmembrane region" description="Helical" evidence="11">
    <location>
        <begin position="149"/>
        <end position="172"/>
    </location>
</feature>
<dbReference type="GO" id="GO:0046933">
    <property type="term" value="F:proton-transporting ATP synthase activity, rotational mechanism"/>
    <property type="evidence" value="ECO:0007669"/>
    <property type="project" value="UniProtKB-UniRule"/>
</dbReference>
<dbReference type="OrthoDB" id="9789241at2"/>
<evidence type="ECO:0000256" key="1">
    <source>
        <dbReference type="ARBA" id="ARBA00004141"/>
    </source>
</evidence>
<keyword evidence="14" id="KW-1185">Reference proteome</keyword>
<dbReference type="GO" id="GO:0005886">
    <property type="term" value="C:plasma membrane"/>
    <property type="evidence" value="ECO:0007669"/>
    <property type="project" value="UniProtKB-SubCell"/>
</dbReference>
<keyword evidence="11" id="KW-1003">Cell membrane</keyword>
<keyword evidence="3 11" id="KW-0813">Transport</keyword>
<organism evidence="13 14">
    <name type="scientific">Periweissella cryptocerci</name>
    <dbReference type="NCBI Taxonomy" id="2506420"/>
    <lineage>
        <taxon>Bacteria</taxon>
        <taxon>Bacillati</taxon>
        <taxon>Bacillota</taxon>
        <taxon>Bacilli</taxon>
        <taxon>Lactobacillales</taxon>
        <taxon>Lactobacillaceae</taxon>
        <taxon>Periweissella</taxon>
    </lineage>
</organism>
<comment type="function">
    <text evidence="11 12">Key component of the proton channel; it plays a direct role in the translocation of protons across the membrane.</text>
</comment>
<dbReference type="InterPro" id="IPR023011">
    <property type="entry name" value="ATP_synth_F0_asu_AS"/>
</dbReference>
<dbReference type="NCBIfam" id="NF004479">
    <property type="entry name" value="PRK05815.1-4"/>
    <property type="match status" value="1"/>
</dbReference>
<dbReference type="RefSeq" id="WP_133363804.1">
    <property type="nucleotide sequence ID" value="NZ_CP037940.1"/>
</dbReference>
<evidence type="ECO:0000256" key="12">
    <source>
        <dbReference type="RuleBase" id="RU000483"/>
    </source>
</evidence>
<keyword evidence="5 11" id="KW-0812">Transmembrane</keyword>
<feature type="transmembrane region" description="Helical" evidence="11">
    <location>
        <begin position="216"/>
        <end position="236"/>
    </location>
</feature>
<comment type="subcellular location">
    <subcellularLocation>
        <location evidence="11 12">Cell membrane</location>
        <topology evidence="11 12">Multi-pass membrane protein</topology>
    </subcellularLocation>
    <subcellularLocation>
        <location evidence="1">Membrane</location>
        <topology evidence="1">Multi-pass membrane protein</topology>
    </subcellularLocation>
</comment>
<keyword evidence="9 11" id="KW-0472">Membrane</keyword>
<dbReference type="PANTHER" id="PTHR42823:SF3">
    <property type="entry name" value="ATP SYNTHASE SUBUNIT A, CHLOROPLASTIC"/>
    <property type="match status" value="1"/>
</dbReference>
<proteinExistence type="inferred from homology"/>
<evidence type="ECO:0000256" key="11">
    <source>
        <dbReference type="HAMAP-Rule" id="MF_01393"/>
    </source>
</evidence>
<comment type="similarity">
    <text evidence="2 11 12">Belongs to the ATPase A chain family.</text>
</comment>
<keyword evidence="10 11" id="KW-0066">ATP synthesis</keyword>
<dbReference type="InterPro" id="IPR000568">
    <property type="entry name" value="ATP_synth_F0_asu"/>
</dbReference>
<reference evidence="14" key="1">
    <citation type="submission" date="2019-03" db="EMBL/GenBank/DDBJ databases">
        <title>Weissella sp. 26KH-42 Genome sequencing.</title>
        <authorList>
            <person name="Heo J."/>
            <person name="Kim S.-J."/>
            <person name="Kim J.-S."/>
            <person name="Hong S.-B."/>
            <person name="Kwon S.-W."/>
        </authorList>
    </citation>
    <scope>NUCLEOTIDE SEQUENCE [LARGE SCALE GENOMIC DNA]</scope>
    <source>
        <strain evidence="14">26KH-42</strain>
    </source>
</reference>
<keyword evidence="4 11" id="KW-0138">CF(0)</keyword>
<dbReference type="PRINTS" id="PR00123">
    <property type="entry name" value="ATPASEA"/>
</dbReference>
<evidence type="ECO:0000256" key="5">
    <source>
        <dbReference type="ARBA" id="ARBA00022692"/>
    </source>
</evidence>
<feature type="transmembrane region" description="Helical" evidence="11">
    <location>
        <begin position="77"/>
        <end position="96"/>
    </location>
</feature>
<evidence type="ECO:0000256" key="8">
    <source>
        <dbReference type="ARBA" id="ARBA00023065"/>
    </source>
</evidence>
<dbReference type="HAMAP" id="MF_01393">
    <property type="entry name" value="ATP_synth_a_bact"/>
    <property type="match status" value="1"/>
</dbReference>
<dbReference type="NCBIfam" id="TIGR01131">
    <property type="entry name" value="ATP_synt_6_or_A"/>
    <property type="match status" value="1"/>
</dbReference>
<evidence type="ECO:0000256" key="6">
    <source>
        <dbReference type="ARBA" id="ARBA00022781"/>
    </source>
</evidence>
<keyword evidence="6 11" id="KW-0375">Hydrogen ion transport</keyword>
<dbReference type="PANTHER" id="PTHR42823">
    <property type="entry name" value="ATP SYNTHASE SUBUNIT A, CHLOROPLASTIC"/>
    <property type="match status" value="1"/>
</dbReference>
<dbReference type="KEGG" id="wei:EQG49_09765"/>
<evidence type="ECO:0000256" key="7">
    <source>
        <dbReference type="ARBA" id="ARBA00022989"/>
    </source>
</evidence>
<dbReference type="AlphaFoldDB" id="A0A4P6YVI4"/>
<keyword evidence="8 11" id="KW-0406">Ion transport</keyword>
<evidence type="ECO:0000313" key="14">
    <source>
        <dbReference type="Proteomes" id="UP000292886"/>
    </source>
</evidence>
<keyword evidence="7 11" id="KW-1133">Transmembrane helix</keyword>
<sequence length="245" mass="27019">MDDKAPLVQFLGLTFNVTNLISITVVMLITFFLIFWLSRKPAIKPSGKQNFLEWIIDFTNNIVGSSLPNSTGQGLRLLAFVLFMVIFVGNQIGLIFQVKVGDFTYLKSPTADPIVTMTLALVMVVLAHFLGVGKLGFPKYFKNAYLSPYAWMFPLNVIESITSFLTLGLRLFGNIMAGEVLLNLLGSIAFPHGTLASISWLGFIPALAGEVIWQGFSVFIGSVQAYVFVTLAMVYVSEKTIVEEL</sequence>
<gene>
    <name evidence="11 13" type="primary">atpB</name>
    <name evidence="13" type="ORF">EQG49_09765</name>
</gene>
<dbReference type="GO" id="GO:0042777">
    <property type="term" value="P:proton motive force-driven plasma membrane ATP synthesis"/>
    <property type="evidence" value="ECO:0007669"/>
    <property type="project" value="TreeGrafter"/>
</dbReference>
<name>A0A4P6YVI4_9LACO</name>
<dbReference type="Pfam" id="PF00119">
    <property type="entry name" value="ATP-synt_A"/>
    <property type="match status" value="1"/>
</dbReference>
<evidence type="ECO:0000256" key="10">
    <source>
        <dbReference type="ARBA" id="ARBA00023310"/>
    </source>
</evidence>
<dbReference type="Proteomes" id="UP000292886">
    <property type="component" value="Chromosome"/>
</dbReference>
<dbReference type="GO" id="GO:0045259">
    <property type="term" value="C:proton-transporting ATP synthase complex"/>
    <property type="evidence" value="ECO:0007669"/>
    <property type="project" value="UniProtKB-KW"/>
</dbReference>
<evidence type="ECO:0000256" key="9">
    <source>
        <dbReference type="ARBA" id="ARBA00023136"/>
    </source>
</evidence>
<accession>A0A4P6YVI4</accession>
<evidence type="ECO:0000256" key="4">
    <source>
        <dbReference type="ARBA" id="ARBA00022547"/>
    </source>
</evidence>
<feature type="transmembrane region" description="Helical" evidence="11">
    <location>
        <begin position="184"/>
        <end position="204"/>
    </location>
</feature>
<dbReference type="PROSITE" id="PS00449">
    <property type="entry name" value="ATPASE_A"/>
    <property type="match status" value="1"/>
</dbReference>
<protein>
    <recommendedName>
        <fullName evidence="11 12">ATP synthase subunit a</fullName>
    </recommendedName>
    <alternativeName>
        <fullName evidence="11">ATP synthase F0 sector subunit a</fullName>
    </alternativeName>
    <alternativeName>
        <fullName evidence="11">F-ATPase subunit 6</fullName>
    </alternativeName>
</protein>
<dbReference type="InterPro" id="IPR045082">
    <property type="entry name" value="ATP_syn_F0_a_bact/chloroplast"/>
</dbReference>
<feature type="transmembrane region" description="Helical" evidence="11">
    <location>
        <begin position="116"/>
        <end position="137"/>
    </location>
</feature>
<feature type="transmembrane region" description="Helical" evidence="11">
    <location>
        <begin position="20"/>
        <end position="38"/>
    </location>
</feature>
<dbReference type="CDD" id="cd00310">
    <property type="entry name" value="ATP-synt_Fo_a_6"/>
    <property type="match status" value="1"/>
</dbReference>
<evidence type="ECO:0000313" key="13">
    <source>
        <dbReference type="EMBL" id="QBO36727.1"/>
    </source>
</evidence>
<dbReference type="EMBL" id="CP037940">
    <property type="protein sequence ID" value="QBO36727.1"/>
    <property type="molecule type" value="Genomic_DNA"/>
</dbReference>
<dbReference type="SUPFAM" id="SSF81336">
    <property type="entry name" value="F1F0 ATP synthase subunit A"/>
    <property type="match status" value="1"/>
</dbReference>
<evidence type="ECO:0000256" key="2">
    <source>
        <dbReference type="ARBA" id="ARBA00006810"/>
    </source>
</evidence>
<dbReference type="Gene3D" id="1.20.120.220">
    <property type="entry name" value="ATP synthase, F0 complex, subunit A"/>
    <property type="match status" value="1"/>
</dbReference>
<evidence type="ECO:0000256" key="3">
    <source>
        <dbReference type="ARBA" id="ARBA00022448"/>
    </source>
</evidence>